<evidence type="ECO:0000313" key="2">
    <source>
        <dbReference type="EMBL" id="CAH2031430.1"/>
    </source>
</evidence>
<protein>
    <submittedName>
        <fullName evidence="2">ATP-dependent exonuclease SbcCD, C subunit-like protein</fullName>
    </submittedName>
</protein>
<keyword evidence="1" id="KW-0175">Coiled coil</keyword>
<dbReference type="Proteomes" id="UP001295463">
    <property type="component" value="Chromosome"/>
</dbReference>
<feature type="coiled-coil region" evidence="1">
    <location>
        <begin position="650"/>
        <end position="680"/>
    </location>
</feature>
<dbReference type="RefSeq" id="WP_305732253.1">
    <property type="nucleotide sequence ID" value="NZ_OW150024.1"/>
</dbReference>
<sequence length="1133" mass="129479">MPEQPLEASAVSNVAGFRLKRFEVLNWGTFSHKVWNIEPGGNNCLVTGDIGSGKTTLVDGLQTVLVPPGKTRFNKSASSDASGGSKERSSYTYIRGLYKNIRGDESSKKEAVYIRGEDVYSVLLATFYNHGYEETVCLAVVFSIRNHKPESFFVTATRPLNILGDFTDFGNDSRNLKKRLNQTPDTETFDDFGPYSDRFRRYFGGLSREALLLFRDTISTKKIENLTSFVQSLMLEKPEKIDTTINDLYNNFDNLNHAHKAVLKAKNQIEMLQPVRTQGLAYAAMVEERGKLLDLKAVLPSYIAHQSKVLLEKEIAALGQKLKQTQSRYSQVKLSLERAQTTAKTLQRNIDLNGGGAIEELSRQIKHLEEQKTRKQQKWDKYNSHLEKAGLNPVSSAEDFSATQTEAQKRLDEVEQERAASFDCLAEAKGLQKEANEKLTGLTRDVAYLETRKSNIHGRPSEIRADICSALGVSEEALPFAGELIKVADQEKEWQGVIERVLHNFGLSLLVSDSLYQKVSDYVNKTNLRGRLTYFYVKKDKAPTVTISKETDPDSLYRKLEIRRESEFFSYLNGRLTQMFGDYICCRTMEEFRSKPMAVTLQGQIKSGGNKHEKDDRRDLNDSSTFILGWNNQDKIKVMRAEADRLFVIRSGHEKEITRLEGLLRSLEATRDALKQLEGVGSYSDIDWQSITREIAQLNDNLLEIESSSNILATMRHELKQVEIDIQQNSESLEKLAVEKGGLENGLKEAQEQYQTAVANINPDQENLWPALDSFRAERQIRVPQNIKETGGAERSIGAMLDQESEALGKKLNEKSQQIVQAMTKFTSTYEAECKEVTATMNSFDEFCRMLEKLEAEDLPRHQVTFKTMLREQTINGISLLINELERNKDEIVSRIENINTSLREIEYNPSRYIELVPEARFDRDVDLFKSALKDCMYNATQEDDRYNEERFIKVKDLVEKLRAETAWTRKVTDVRNWFSFLAREAYRDTGEEHEIYDDSLGKSGGQQEKLAYTILASALAYQFGLNWGEKRSRAFRFIAIDEAFGRMSEESTRYGMELFKKLDLQFMLITPLQKLNIIEDYVQSIHYIHNYEGKNSVVRNMTVAEYRAKKEEFLLETNTAQAVTVEETNAYA</sequence>
<keyword evidence="3" id="KW-1185">Reference proteome</keyword>
<dbReference type="Gene3D" id="3.40.1140.10">
    <property type="match status" value="1"/>
</dbReference>
<dbReference type="InterPro" id="IPR027417">
    <property type="entry name" value="P-loop_NTPase"/>
</dbReference>
<evidence type="ECO:0000256" key="1">
    <source>
        <dbReference type="SAM" id="Coils"/>
    </source>
</evidence>
<name>A0ABN8HJD0_9BACT</name>
<accession>A0ABN8HJD0</accession>
<dbReference type="SUPFAM" id="SSF52540">
    <property type="entry name" value="P-loop containing nucleoside triphosphate hydrolases"/>
    <property type="match status" value="1"/>
</dbReference>
<feature type="coiled-coil region" evidence="1">
    <location>
        <begin position="308"/>
        <end position="445"/>
    </location>
</feature>
<reference evidence="2 3" key="1">
    <citation type="submission" date="2022-03" db="EMBL/GenBank/DDBJ databases">
        <authorList>
            <person name="Koch H."/>
        </authorList>
    </citation>
    <scope>NUCLEOTIDE SEQUENCE [LARGE SCALE GENOMIC DNA]</scope>
    <source>
        <strain evidence="2 3">G1</strain>
    </source>
</reference>
<evidence type="ECO:0000313" key="3">
    <source>
        <dbReference type="Proteomes" id="UP001295463"/>
    </source>
</evidence>
<dbReference type="EMBL" id="OW150024">
    <property type="protein sequence ID" value="CAH2031430.1"/>
    <property type="molecule type" value="Genomic_DNA"/>
</dbReference>
<dbReference type="Pfam" id="PF13558">
    <property type="entry name" value="SbcC_Walker_B"/>
    <property type="match status" value="1"/>
</dbReference>
<organism evidence="2 3">
    <name type="scientific">Trichlorobacter ammonificans</name>
    <dbReference type="NCBI Taxonomy" id="2916410"/>
    <lineage>
        <taxon>Bacteria</taxon>
        <taxon>Pseudomonadati</taxon>
        <taxon>Thermodesulfobacteriota</taxon>
        <taxon>Desulfuromonadia</taxon>
        <taxon>Geobacterales</taxon>
        <taxon>Geobacteraceae</taxon>
        <taxon>Trichlorobacter</taxon>
    </lineage>
</organism>
<gene>
    <name evidence="2" type="ORF">GEAMG1_1598</name>
</gene>
<feature type="coiled-coil region" evidence="1">
    <location>
        <begin position="719"/>
        <end position="753"/>
    </location>
</feature>
<proteinExistence type="predicted"/>
<dbReference type="Pfam" id="PF13555">
    <property type="entry name" value="AAA_29"/>
    <property type="match status" value="1"/>
</dbReference>